<accession>A0ABQ8YS45</accession>
<feature type="compositionally biased region" description="Basic residues" evidence="4">
    <location>
        <begin position="340"/>
        <end position="352"/>
    </location>
</feature>
<dbReference type="Gene3D" id="2.30.29.30">
    <property type="entry name" value="Pleckstrin-homology domain (PH domain)/Phosphotyrosine-binding domain (PTB)"/>
    <property type="match status" value="1"/>
</dbReference>
<dbReference type="Proteomes" id="UP001150062">
    <property type="component" value="Unassembled WGS sequence"/>
</dbReference>
<feature type="compositionally biased region" description="Basic residues" evidence="4">
    <location>
        <begin position="369"/>
        <end position="378"/>
    </location>
</feature>
<keyword evidence="3" id="KW-0175">Coiled coil</keyword>
<feature type="compositionally biased region" description="Acidic residues" evidence="4">
    <location>
        <begin position="1198"/>
        <end position="1207"/>
    </location>
</feature>
<feature type="domain" description="RUN" evidence="6">
    <location>
        <begin position="1473"/>
        <end position="1612"/>
    </location>
</feature>
<dbReference type="InterPro" id="IPR051707">
    <property type="entry name" value="PI-Interact_SigTrans_Reg"/>
</dbReference>
<dbReference type="InterPro" id="IPR037213">
    <property type="entry name" value="Run_dom_sf"/>
</dbReference>
<comment type="caution">
    <text evidence="7">The sequence shown here is derived from an EMBL/GenBank/DDBJ whole genome shotgun (WGS) entry which is preliminary data.</text>
</comment>
<dbReference type="PROSITE" id="PS50003">
    <property type="entry name" value="PH_DOMAIN"/>
    <property type="match status" value="1"/>
</dbReference>
<sequence length="1615" mass="193267">MQVFELLDPVTSTKSIGTLSTQTTRYHHSLSNESADLHGSAVVFEQDSYPIAIECWYKNWRIANLPCFSSHPKPTKGDKELIRMCGFAKKEGKVRKSLKKRWFTLTDSTIYYSKNENSDPLGEISLSLCILIDHNPQKKQIRIVTGKRTYNLFFDSDIELAKWNKALEVLLELRKIVKNNLTIIQSFLQSQDQSKFIEKMIKEKSLGTDIFEIFKMINDSGLFIYFLNFNLKEKFFLKLINYNYNVVKTKEIYILNKSQDYKEKLKHWKNKKLILNLLKSIQEFEIELSLEITKAWLNTFYQNNDQETINDLLSLDIRLNDQIKLLKKENDQQIGENKSGKKKKHHKHHHQNKNIINKDTEKVNNNNLSKKKKKKRKNSVQLQQTLDLLKMERHKHELLEKRIKTMKTRKQKIEKELKEMKIKLNNIENSNSNSNSNSNQNNEDILKQLNDKEEQYINLNNNYTQLKNENENLKKLIQENIQLKNEKEKEKEKYEDIISKKEKEREKYEEILKEKEKENEKYEEIINEKEKEKEEYKDIISKKEKEHEKYEEILKEKEKENEKYEETLKKKEKEKEKYEGIIKEKENKINNSINEITRLNDKINNFQNQLQEQDKLQTQLKQKSILELKIKELENSNKLITEKMNDLKSNSNQQINKEKSITSDLEKKYKELEINYQNIGEKIEKKKEKIKKREELIKEKTEIIEEKKEKIEKKKKKIEELRKKNDELNNQHLLKINILEKKNQELIFKNEEKYKESDDKVNEFKKIILENNNKLNDIKLKNEEEMKILNLENEKKYNELNRKYQQLINDKTKIENENTNNLNNLKSINQKKIDSLELKNSQYLEQNLEYERKNKEYEKTNLEFTNKITQLKLKLKNNQENINLSENQKIIKKKEKIKKLKNEQNKLEKIVSTKESEIKFFEIKKQEEIEKLKSTYEEKIKNDEKVFNKNINEYKIKNNDLEKERNDVTNKVNQLIDINDNLQKMKINNETIIENIKLENNDLKSKILEYERENKEYEKNKLEFTNKITQLKLELKNNQENINLNENQKIMKKKEKIKKLKNEQNKLEKKVSTKESEIKFFEIKKQEEIEKLKSKYEEKIKNDEKTFNENLNEYKIKNNDLKKENDEYILLINQLKNQLKEKNNIIQFDDNVVQKLENDEINSTEMILNDSNIIEFDQEKEQTTSDDENDKGKKITDEAEEEDEDGSDNVGNGGGGDGNKDKDDDQNENEIFNKELDEIYNNLDGVKLNQYIEENIQVLINNCEDRPRVFHQTSWLISLKEGNIEIINLVKYIYLFLLNGLKEKNKQLGIINIFQKLNIDLTNEIINLIDKMELPESGNSNCKNNHYIQSMYYLFYSFKMGYIVEIIESLVKSADLIKELFILKQSYILERKYTSKLIRIIRTLPKIFINGDLQIELILETNFLKEIIPPSEKKKTTLQILKETVTEITNHLTKLEENNTQEKLIGNERKDKIFSKLMRERFYLILEDSLKVGFKIKKTFGNNHPFALFETLSNKSKSKNQIFLEMKENIKFIQSLKKKIGKSDENRFVALMVWGLNDQNLHLYFQTLINNIQVVTKFFECDVDDYQQRLLQIQTFLQPLSKWKFNTPINYKLKK</sequence>
<feature type="coiled-coil region" evidence="3">
    <location>
        <begin position="944"/>
        <end position="1145"/>
    </location>
</feature>
<dbReference type="Pfam" id="PF00169">
    <property type="entry name" value="PH"/>
    <property type="match status" value="1"/>
</dbReference>
<dbReference type="PANTHER" id="PTHR14336:SF8">
    <property type="entry name" value="PROTEIN OPY1"/>
    <property type="match status" value="1"/>
</dbReference>
<gene>
    <name evidence="7" type="ORF">M0813_18972</name>
</gene>
<dbReference type="InterPro" id="IPR011993">
    <property type="entry name" value="PH-like_dom_sf"/>
</dbReference>
<dbReference type="InterPro" id="IPR001849">
    <property type="entry name" value="PH_domain"/>
</dbReference>
<dbReference type="Gene3D" id="1.20.58.900">
    <property type="match status" value="1"/>
</dbReference>
<feature type="region of interest" description="Disordered" evidence="4">
    <location>
        <begin position="1172"/>
        <end position="1227"/>
    </location>
</feature>
<evidence type="ECO:0000256" key="3">
    <source>
        <dbReference type="SAM" id="Coils"/>
    </source>
</evidence>
<dbReference type="EMBL" id="JAOAOG010000127">
    <property type="protein sequence ID" value="KAJ6247442.1"/>
    <property type="molecule type" value="Genomic_DNA"/>
</dbReference>
<proteinExistence type="predicted"/>
<dbReference type="Pfam" id="PF02759">
    <property type="entry name" value="RUN"/>
    <property type="match status" value="1"/>
</dbReference>
<protein>
    <submittedName>
        <fullName evidence="7">Dual adapter for phosphotyrosine and 3-phosphotyrosine and 3-phosphoinositide</fullName>
    </submittedName>
</protein>
<evidence type="ECO:0000313" key="8">
    <source>
        <dbReference type="Proteomes" id="UP001150062"/>
    </source>
</evidence>
<evidence type="ECO:0000256" key="2">
    <source>
        <dbReference type="ARBA" id="ARBA00023228"/>
    </source>
</evidence>
<keyword evidence="8" id="KW-1185">Reference proteome</keyword>
<evidence type="ECO:0000259" key="6">
    <source>
        <dbReference type="PROSITE" id="PS50826"/>
    </source>
</evidence>
<dbReference type="SUPFAM" id="SSF140741">
    <property type="entry name" value="RUN domain-like"/>
    <property type="match status" value="1"/>
</dbReference>
<reference evidence="7" key="1">
    <citation type="submission" date="2022-08" db="EMBL/GenBank/DDBJ databases">
        <title>Novel sulfate-reducing endosymbionts in the free-living metamonad Anaeramoeba.</title>
        <authorList>
            <person name="Jerlstrom-Hultqvist J."/>
            <person name="Cepicka I."/>
            <person name="Gallot-Lavallee L."/>
            <person name="Salas-Leiva D."/>
            <person name="Curtis B.A."/>
            <person name="Zahonova K."/>
            <person name="Pipaliya S."/>
            <person name="Dacks J."/>
            <person name="Roger A.J."/>
        </authorList>
    </citation>
    <scope>NUCLEOTIDE SEQUENCE</scope>
    <source>
        <strain evidence="7">Schooner1</strain>
    </source>
</reference>
<evidence type="ECO:0000256" key="4">
    <source>
        <dbReference type="SAM" id="MobiDB-lite"/>
    </source>
</evidence>
<feature type="coiled-coil region" evidence="3">
    <location>
        <begin position="790"/>
        <end position="917"/>
    </location>
</feature>
<dbReference type="PROSITE" id="PS50826">
    <property type="entry name" value="RUN"/>
    <property type="match status" value="1"/>
</dbReference>
<organism evidence="7 8">
    <name type="scientific">Anaeramoeba flamelloides</name>
    <dbReference type="NCBI Taxonomy" id="1746091"/>
    <lineage>
        <taxon>Eukaryota</taxon>
        <taxon>Metamonada</taxon>
        <taxon>Anaeramoebidae</taxon>
        <taxon>Anaeramoeba</taxon>
    </lineage>
</organism>
<keyword evidence="2" id="KW-0458">Lysosome</keyword>
<evidence type="ECO:0000256" key="1">
    <source>
        <dbReference type="ARBA" id="ARBA00004656"/>
    </source>
</evidence>
<dbReference type="SMART" id="SM00233">
    <property type="entry name" value="PH"/>
    <property type="match status" value="1"/>
</dbReference>
<feature type="domain" description="PH" evidence="5">
    <location>
        <begin position="81"/>
        <end position="172"/>
    </location>
</feature>
<dbReference type="InterPro" id="IPR004012">
    <property type="entry name" value="Run_dom"/>
</dbReference>
<dbReference type="PANTHER" id="PTHR14336">
    <property type="entry name" value="TANDEM PH DOMAIN CONTAINING PROTEIN"/>
    <property type="match status" value="1"/>
</dbReference>
<feature type="region of interest" description="Disordered" evidence="4">
    <location>
        <begin position="330"/>
        <end position="387"/>
    </location>
</feature>
<comment type="subcellular location">
    <subcellularLocation>
        <location evidence="1">Lysosome membrane</location>
    </subcellularLocation>
</comment>
<evidence type="ECO:0000259" key="5">
    <source>
        <dbReference type="PROSITE" id="PS50003"/>
    </source>
</evidence>
<dbReference type="SUPFAM" id="SSF50729">
    <property type="entry name" value="PH domain-like"/>
    <property type="match status" value="1"/>
</dbReference>
<evidence type="ECO:0000313" key="7">
    <source>
        <dbReference type="EMBL" id="KAJ6247442.1"/>
    </source>
</evidence>
<name>A0ABQ8YS45_9EUKA</name>